<feature type="domain" description="Endonuclease/exonuclease/phosphatase" evidence="2">
    <location>
        <begin position="107"/>
        <end position="322"/>
    </location>
</feature>
<keyword evidence="1" id="KW-0472">Membrane</keyword>
<dbReference type="Pfam" id="PF03372">
    <property type="entry name" value="Exo_endo_phos"/>
    <property type="match status" value="1"/>
</dbReference>
<keyword evidence="1" id="KW-0812">Transmembrane</keyword>
<proteinExistence type="predicted"/>
<dbReference type="InterPro" id="IPR005135">
    <property type="entry name" value="Endo/exonuclease/phosphatase"/>
</dbReference>
<dbReference type="InterPro" id="IPR036691">
    <property type="entry name" value="Endo/exonu/phosph_ase_sf"/>
</dbReference>
<organism evidence="3 4">
    <name type="scientific">Ktedonosporobacter rubrisoli</name>
    <dbReference type="NCBI Taxonomy" id="2509675"/>
    <lineage>
        <taxon>Bacteria</taxon>
        <taxon>Bacillati</taxon>
        <taxon>Chloroflexota</taxon>
        <taxon>Ktedonobacteria</taxon>
        <taxon>Ktedonobacterales</taxon>
        <taxon>Ktedonosporobacteraceae</taxon>
        <taxon>Ktedonosporobacter</taxon>
    </lineage>
</organism>
<keyword evidence="4" id="KW-1185">Reference proteome</keyword>
<dbReference type="SUPFAM" id="SSF56219">
    <property type="entry name" value="DNase I-like"/>
    <property type="match status" value="1"/>
</dbReference>
<feature type="transmembrane region" description="Helical" evidence="1">
    <location>
        <begin position="12"/>
        <end position="33"/>
    </location>
</feature>
<feature type="transmembrane region" description="Helical" evidence="1">
    <location>
        <begin position="45"/>
        <end position="65"/>
    </location>
</feature>
<dbReference type="EMBL" id="CP035758">
    <property type="protein sequence ID" value="QBD79415.1"/>
    <property type="molecule type" value="Genomic_DNA"/>
</dbReference>
<gene>
    <name evidence="3" type="ORF">EPA93_26880</name>
</gene>
<dbReference type="RefSeq" id="WP_129890468.1">
    <property type="nucleotide sequence ID" value="NZ_CP035758.1"/>
</dbReference>
<protein>
    <recommendedName>
        <fullName evidence="2">Endonuclease/exonuclease/phosphatase domain-containing protein</fullName>
    </recommendedName>
</protein>
<dbReference type="Proteomes" id="UP000290365">
    <property type="component" value="Chromosome"/>
</dbReference>
<dbReference type="Gene3D" id="3.60.10.10">
    <property type="entry name" value="Endonuclease/exonuclease/phosphatase"/>
    <property type="match status" value="1"/>
</dbReference>
<reference evidence="3 4" key="1">
    <citation type="submission" date="2019-01" db="EMBL/GenBank/DDBJ databases">
        <title>Ktedonosporobacter rubrisoli SCAWS-G2.</title>
        <authorList>
            <person name="Huang Y."/>
            <person name="Yan B."/>
        </authorList>
    </citation>
    <scope>NUCLEOTIDE SEQUENCE [LARGE SCALE GENOMIC DNA]</scope>
    <source>
        <strain evidence="3 4">SCAWS-G2</strain>
    </source>
</reference>
<feature type="transmembrane region" description="Helical" evidence="1">
    <location>
        <begin position="72"/>
        <end position="89"/>
    </location>
</feature>
<evidence type="ECO:0000256" key="1">
    <source>
        <dbReference type="SAM" id="Phobius"/>
    </source>
</evidence>
<accession>A0A4P6JVF9</accession>
<keyword evidence="1" id="KW-1133">Transmembrane helix</keyword>
<evidence type="ECO:0000313" key="4">
    <source>
        <dbReference type="Proteomes" id="UP000290365"/>
    </source>
</evidence>
<dbReference type="KEGG" id="kbs:EPA93_26880"/>
<dbReference type="AlphaFoldDB" id="A0A4P6JVF9"/>
<sequence>MDRLAKFLRQQRFKALTLCCYMYLWLLLVFQLVQTFAPPSDGPLALAAILTPYFFLPPVLLLPLVFWRRTTLLRIGLLGLVLLFGLLYPPHFAPSLGTPPPDSITVMSWNFHGYHERAGTLRGAINTYHPQIVAIQEADWQGMEAGTDVLERYPYHIFKPSDGVPPGEAIMSVYPLQDYGIINTDPPHEIWDISRVLWARVDLGHGHTLMLVDAHPISSIGTVYGCFFCPQRRNMQIQEIHNFIQPLLKRGEHVLLLGDMNTTDREPIYKVLSSGLQDTHELVGSGSGHSWGVRTLNPYWAFLRIDYMFASPNIKPLYLRTDCAPRGSEHCVLIGQFAFT</sequence>
<dbReference type="GO" id="GO:0003824">
    <property type="term" value="F:catalytic activity"/>
    <property type="evidence" value="ECO:0007669"/>
    <property type="project" value="InterPro"/>
</dbReference>
<name>A0A4P6JVF9_KTERU</name>
<evidence type="ECO:0000259" key="2">
    <source>
        <dbReference type="Pfam" id="PF03372"/>
    </source>
</evidence>
<dbReference type="OrthoDB" id="145747at2"/>
<evidence type="ECO:0000313" key="3">
    <source>
        <dbReference type="EMBL" id="QBD79415.1"/>
    </source>
</evidence>